<dbReference type="EMBL" id="CP001348">
    <property type="protein sequence ID" value="ACL77577.1"/>
    <property type="molecule type" value="Genomic_DNA"/>
</dbReference>
<dbReference type="RefSeq" id="WP_015926633.1">
    <property type="nucleotide sequence ID" value="NC_011898.1"/>
</dbReference>
<dbReference type="STRING" id="394503.Ccel_3288"/>
<keyword evidence="2" id="KW-1185">Reference proteome</keyword>
<evidence type="ECO:0000313" key="2">
    <source>
        <dbReference type="Proteomes" id="UP000001349"/>
    </source>
</evidence>
<dbReference type="Proteomes" id="UP000001349">
    <property type="component" value="Chromosome"/>
</dbReference>
<gene>
    <name evidence="1" type="ordered locus">Ccel_3288</name>
</gene>
<dbReference type="HOGENOM" id="CLU_170969_0_0_9"/>
<name>B8I121_RUMCH</name>
<dbReference type="KEGG" id="cce:Ccel_3288"/>
<reference evidence="1 2" key="1">
    <citation type="submission" date="2009-01" db="EMBL/GenBank/DDBJ databases">
        <title>Complete sequence of Clostridium cellulolyticum H10.</title>
        <authorList>
            <consortium name="US DOE Joint Genome Institute"/>
            <person name="Lucas S."/>
            <person name="Copeland A."/>
            <person name="Lapidus A."/>
            <person name="Glavina del Rio T."/>
            <person name="Dalin E."/>
            <person name="Tice H."/>
            <person name="Bruce D."/>
            <person name="Goodwin L."/>
            <person name="Pitluck S."/>
            <person name="Chertkov O."/>
            <person name="Saunders E."/>
            <person name="Brettin T."/>
            <person name="Detter J.C."/>
            <person name="Han C."/>
            <person name="Larimer F."/>
            <person name="Land M."/>
            <person name="Hauser L."/>
            <person name="Kyrpides N."/>
            <person name="Ivanova N."/>
            <person name="Zhou J."/>
            <person name="Richardson P."/>
        </authorList>
    </citation>
    <scope>NUCLEOTIDE SEQUENCE [LARGE SCALE GENOMIC DNA]</scope>
    <source>
        <strain evidence="2">ATCC 35319 / DSM 5812 / JCM 6584 / H10</strain>
    </source>
</reference>
<proteinExistence type="predicted"/>
<dbReference type="AlphaFoldDB" id="B8I121"/>
<accession>B8I121</accession>
<dbReference type="eggNOG" id="ENOG503434F">
    <property type="taxonomic scope" value="Bacteria"/>
</dbReference>
<evidence type="ECO:0000313" key="1">
    <source>
        <dbReference type="EMBL" id="ACL77577.1"/>
    </source>
</evidence>
<organism evidence="1 2">
    <name type="scientific">Ruminiclostridium cellulolyticum (strain ATCC 35319 / DSM 5812 / JCM 6584 / H10)</name>
    <name type="common">Clostridium cellulolyticum</name>
    <dbReference type="NCBI Taxonomy" id="394503"/>
    <lineage>
        <taxon>Bacteria</taxon>
        <taxon>Bacillati</taxon>
        <taxon>Bacillota</taxon>
        <taxon>Clostridia</taxon>
        <taxon>Eubacteriales</taxon>
        <taxon>Oscillospiraceae</taxon>
        <taxon>Ruminiclostridium</taxon>
    </lineage>
</organism>
<sequence>MKLPFPDWVLVTPVKVYQETQGENGISEELIFDGKCCYDDKTKQALDAERRLVTLAGKIILKGDIYPDDLISGYVMLGESKKTIYRTTRPRNPDGSVFSTELELI</sequence>
<protein>
    <submittedName>
        <fullName evidence="1">Uncharacterized protein</fullName>
    </submittedName>
</protein>